<dbReference type="EC" id="5.3.1.24" evidence="3 9"/>
<evidence type="ECO:0000256" key="8">
    <source>
        <dbReference type="ARBA" id="ARBA00023235"/>
    </source>
</evidence>
<name>A0A9Q4D5D0_9STAP</name>
<evidence type="ECO:0000256" key="6">
    <source>
        <dbReference type="ARBA" id="ARBA00022822"/>
    </source>
</evidence>
<evidence type="ECO:0000313" key="12">
    <source>
        <dbReference type="Proteomes" id="UP001081438"/>
    </source>
</evidence>
<sequence>MMKLKFCGFTRKEDIEKVKQLNVDAVGFIHYPNSKRHLPITMINELMQPLPVTMEKVVVVVNPSRATIDALATTTSMTTIQLHGDEPLETIQYIRAHYPYLGIIKALSAHNQEELQMRLNYYRNQVDEFIIDTPSQDYGGTGQTYDWEILRGIHDVPFMIAGGLNYDHIQTIKQMDLNHHGYDIASGIETEGRKDLYKMRRIIESVKGVTKYDKPI</sequence>
<comment type="pathway">
    <text evidence="2 9">Amino-acid biosynthesis; L-tryptophan biosynthesis; L-tryptophan from chorismate: step 3/5.</text>
</comment>
<comment type="caution">
    <text evidence="11">The sequence shown here is derived from an EMBL/GenBank/DDBJ whole genome shotgun (WGS) entry which is preliminary data.</text>
</comment>
<dbReference type="SUPFAM" id="SSF51366">
    <property type="entry name" value="Ribulose-phoshate binding barrel"/>
    <property type="match status" value="1"/>
</dbReference>
<feature type="domain" description="N-(5'phosphoribosyl) anthranilate isomerase (PRAI)" evidence="10">
    <location>
        <begin position="5"/>
        <end position="204"/>
    </location>
</feature>
<keyword evidence="5 9" id="KW-0028">Amino-acid biosynthesis</keyword>
<dbReference type="EMBL" id="JANSKX010000019">
    <property type="protein sequence ID" value="MCY1594933.1"/>
    <property type="molecule type" value="Genomic_DNA"/>
</dbReference>
<evidence type="ECO:0000256" key="7">
    <source>
        <dbReference type="ARBA" id="ARBA00023141"/>
    </source>
</evidence>
<keyword evidence="8 9" id="KW-0413">Isomerase</keyword>
<dbReference type="GO" id="GO:0004640">
    <property type="term" value="F:phosphoribosylanthranilate isomerase activity"/>
    <property type="evidence" value="ECO:0007669"/>
    <property type="project" value="UniProtKB-UniRule"/>
</dbReference>
<keyword evidence="6 9" id="KW-0822">Tryptophan biosynthesis</keyword>
<dbReference type="PANTHER" id="PTHR42894:SF1">
    <property type="entry name" value="N-(5'-PHOSPHORIBOSYL)ANTHRANILATE ISOMERASE"/>
    <property type="match status" value="1"/>
</dbReference>
<dbReference type="GO" id="GO:0000162">
    <property type="term" value="P:L-tryptophan biosynthetic process"/>
    <property type="evidence" value="ECO:0007669"/>
    <property type="project" value="UniProtKB-UniRule"/>
</dbReference>
<dbReference type="InterPro" id="IPR013785">
    <property type="entry name" value="Aldolase_TIM"/>
</dbReference>
<evidence type="ECO:0000256" key="4">
    <source>
        <dbReference type="ARBA" id="ARBA00022272"/>
    </source>
</evidence>
<dbReference type="CDD" id="cd00405">
    <property type="entry name" value="PRAI"/>
    <property type="match status" value="1"/>
</dbReference>
<dbReference type="Pfam" id="PF00697">
    <property type="entry name" value="PRAI"/>
    <property type="match status" value="1"/>
</dbReference>
<proteinExistence type="inferred from homology"/>
<dbReference type="PANTHER" id="PTHR42894">
    <property type="entry name" value="N-(5'-PHOSPHORIBOSYL)ANTHRANILATE ISOMERASE"/>
    <property type="match status" value="1"/>
</dbReference>
<comment type="similarity">
    <text evidence="9">Belongs to the TrpF family.</text>
</comment>
<evidence type="ECO:0000256" key="3">
    <source>
        <dbReference type="ARBA" id="ARBA00012572"/>
    </source>
</evidence>
<dbReference type="InterPro" id="IPR011060">
    <property type="entry name" value="RibuloseP-bd_barrel"/>
</dbReference>
<dbReference type="Proteomes" id="UP001081438">
    <property type="component" value="Unassembled WGS sequence"/>
</dbReference>
<organism evidence="11 12">
    <name type="scientific">Staphylococcus pettenkoferi</name>
    <dbReference type="NCBI Taxonomy" id="170573"/>
    <lineage>
        <taxon>Bacteria</taxon>
        <taxon>Bacillati</taxon>
        <taxon>Bacillota</taxon>
        <taxon>Bacilli</taxon>
        <taxon>Bacillales</taxon>
        <taxon>Staphylococcaceae</taxon>
        <taxon>Staphylococcus</taxon>
    </lineage>
</organism>
<dbReference type="InterPro" id="IPR044643">
    <property type="entry name" value="TrpF_fam"/>
</dbReference>
<dbReference type="AlphaFoldDB" id="A0A9Q4D5D0"/>
<gene>
    <name evidence="9" type="primary">trpF</name>
    <name evidence="11" type="ORF">NW112_06750</name>
</gene>
<dbReference type="HAMAP" id="MF_00135">
    <property type="entry name" value="PRAI"/>
    <property type="match status" value="1"/>
</dbReference>
<evidence type="ECO:0000256" key="1">
    <source>
        <dbReference type="ARBA" id="ARBA00001164"/>
    </source>
</evidence>
<evidence type="ECO:0000256" key="9">
    <source>
        <dbReference type="HAMAP-Rule" id="MF_00135"/>
    </source>
</evidence>
<keyword evidence="7 9" id="KW-0057">Aromatic amino acid biosynthesis</keyword>
<evidence type="ECO:0000256" key="2">
    <source>
        <dbReference type="ARBA" id="ARBA00004664"/>
    </source>
</evidence>
<evidence type="ECO:0000256" key="5">
    <source>
        <dbReference type="ARBA" id="ARBA00022605"/>
    </source>
</evidence>
<accession>A0A9Q4D5D0</accession>
<dbReference type="InterPro" id="IPR001240">
    <property type="entry name" value="PRAI_dom"/>
</dbReference>
<evidence type="ECO:0000313" key="11">
    <source>
        <dbReference type="EMBL" id="MCY1594933.1"/>
    </source>
</evidence>
<comment type="catalytic activity">
    <reaction evidence="1 9">
        <text>N-(5-phospho-beta-D-ribosyl)anthranilate = 1-(2-carboxyphenylamino)-1-deoxy-D-ribulose 5-phosphate</text>
        <dbReference type="Rhea" id="RHEA:21540"/>
        <dbReference type="ChEBI" id="CHEBI:18277"/>
        <dbReference type="ChEBI" id="CHEBI:58613"/>
        <dbReference type="EC" id="5.3.1.24"/>
    </reaction>
</comment>
<reference evidence="11" key="1">
    <citation type="journal article" date="2022" name="Int. J. Mol. Sci.">
        <title>Phenotypic and genotypic virulence characterisation of Staphylococcus pettenkoferi strains isolated from human bloodstream and diabetic foot infections.</title>
        <authorList>
            <person name="Magnan C."/>
        </authorList>
    </citation>
    <scope>NUCLEOTIDE SEQUENCE</scope>
    <source>
        <strain evidence="11">NSP020P</strain>
    </source>
</reference>
<evidence type="ECO:0000259" key="10">
    <source>
        <dbReference type="Pfam" id="PF00697"/>
    </source>
</evidence>
<protein>
    <recommendedName>
        <fullName evidence="4 9">N-(5'-phosphoribosyl)anthranilate isomerase</fullName>
        <shortName evidence="9">PRAI</shortName>
        <ecNumber evidence="3 9">5.3.1.24</ecNumber>
    </recommendedName>
</protein>
<dbReference type="Gene3D" id="3.20.20.70">
    <property type="entry name" value="Aldolase class I"/>
    <property type="match status" value="1"/>
</dbReference>
<dbReference type="RefSeq" id="WP_268209716.1">
    <property type="nucleotide sequence ID" value="NZ_JANSKS010000001.1"/>
</dbReference>
<dbReference type="NCBIfam" id="NF010563">
    <property type="entry name" value="PRK13958.1"/>
    <property type="match status" value="1"/>
</dbReference>